<gene>
    <name evidence="1" type="ORF">OPT61_g3449</name>
</gene>
<organism evidence="1 2">
    <name type="scientific">Boeremia exigua</name>
    <dbReference type="NCBI Taxonomy" id="749465"/>
    <lineage>
        <taxon>Eukaryota</taxon>
        <taxon>Fungi</taxon>
        <taxon>Dikarya</taxon>
        <taxon>Ascomycota</taxon>
        <taxon>Pezizomycotina</taxon>
        <taxon>Dothideomycetes</taxon>
        <taxon>Pleosporomycetidae</taxon>
        <taxon>Pleosporales</taxon>
        <taxon>Pleosporineae</taxon>
        <taxon>Didymellaceae</taxon>
        <taxon>Boeremia</taxon>
    </lineage>
</organism>
<evidence type="ECO:0000313" key="1">
    <source>
        <dbReference type="EMBL" id="KAJ8114739.1"/>
    </source>
</evidence>
<proteinExistence type="predicted"/>
<reference evidence="1" key="1">
    <citation type="submission" date="2022-11" db="EMBL/GenBank/DDBJ databases">
        <title>Genome Sequence of Boeremia exigua.</title>
        <authorList>
            <person name="Buettner E."/>
        </authorList>
    </citation>
    <scope>NUCLEOTIDE SEQUENCE</scope>
    <source>
        <strain evidence="1">CU02</strain>
    </source>
</reference>
<dbReference type="Proteomes" id="UP001153331">
    <property type="component" value="Unassembled WGS sequence"/>
</dbReference>
<name>A0ACC2IHQ2_9PLEO</name>
<evidence type="ECO:0000313" key="2">
    <source>
        <dbReference type="Proteomes" id="UP001153331"/>
    </source>
</evidence>
<accession>A0ACC2IHQ2</accession>
<keyword evidence="2" id="KW-1185">Reference proteome</keyword>
<protein>
    <submittedName>
        <fullName evidence="1">Uncharacterized protein</fullName>
    </submittedName>
</protein>
<comment type="caution">
    <text evidence="1">The sequence shown here is derived from an EMBL/GenBank/DDBJ whole genome shotgun (WGS) entry which is preliminary data.</text>
</comment>
<sequence length="625" mass="70779">MEVQPKRTLTNICEDVLLMISDFVCLSSPEGEAPIKVLTSVNRRLRDIFSPILLKSLYINRPLSQLRSTPLIYQCAQSLKIDMFGSMWWWCSGSYVSSKDAFELFACMQRMTGLKKLEVSMMKRNIDVFTSAFEEVEDFQDFLLPGIETLVVTSAAAFLASHCPDLEHLTIEDGPSCMIETYVDVSARLMPLHPRLAGSYSTFPQLTHFDTSANWSAEEIVTLAPLFPHLQHLHMRSDAFCYRASIAVVMQLLGRSFKDLKTLRLNKVGNLDMGFRAVWKRSITACATEAQRRALWLQNEARRVDAENDVARLAFTSIEQLRECWLGDKRVARRLSDCRDEAVLSWAWERRREDVDVCTQHSEWANYRAEKEAVVAGHDVTCKVPPPRRIPQANNAANTSYDVEYLQILYIFGLSWSRLGRQSEHFPPGTVISNTVTQRPVLLDSEVFTNYKNLRLDRAGSYREVRAENVEYITYVIFDNGQLLCSPSEHREDGTQAICNTEIEHNFLPRRPILEYCLTTSSVFAMTLSIVTVQPSSFPPVPTHALASQNTLRPGKHSPVPASPLLICGNQASAALQVVAVQEQWGNDVERRLERSHNTRTTSDVGSPPSMSEPETKVDTYDIQP</sequence>
<dbReference type="EMBL" id="JAPHNI010000177">
    <property type="protein sequence ID" value="KAJ8114739.1"/>
    <property type="molecule type" value="Genomic_DNA"/>
</dbReference>